<evidence type="ECO:0000313" key="3">
    <source>
        <dbReference type="Proteomes" id="UP000030689"/>
    </source>
</evidence>
<feature type="region of interest" description="Disordered" evidence="1">
    <location>
        <begin position="25"/>
        <end position="52"/>
    </location>
</feature>
<proteinExistence type="predicted"/>
<reference evidence="2 3" key="1">
    <citation type="journal article" date="2013" name="Front. Plant Sci.">
        <title>The Reference Genome of the Halophytic Plant Eutrema salsugineum.</title>
        <authorList>
            <person name="Yang R."/>
            <person name="Jarvis D.E."/>
            <person name="Chen H."/>
            <person name="Beilstein M.A."/>
            <person name="Grimwood J."/>
            <person name="Jenkins J."/>
            <person name="Shu S."/>
            <person name="Prochnik S."/>
            <person name="Xin M."/>
            <person name="Ma C."/>
            <person name="Schmutz J."/>
            <person name="Wing R.A."/>
            <person name="Mitchell-Olds T."/>
            <person name="Schumaker K.S."/>
            <person name="Wang X."/>
        </authorList>
    </citation>
    <scope>NUCLEOTIDE SEQUENCE [LARGE SCALE GENOMIC DNA]</scope>
</reference>
<name>V4MCV6_EUTSA</name>
<dbReference type="PANTHER" id="PTHR33472">
    <property type="entry name" value="OS01G0106600 PROTEIN"/>
    <property type="match status" value="1"/>
</dbReference>
<protein>
    <submittedName>
        <fullName evidence="2">Uncharacterized protein</fullName>
    </submittedName>
</protein>
<dbReference type="eggNOG" id="ENOG502S40S">
    <property type="taxonomic scope" value="Eukaryota"/>
</dbReference>
<organism evidence="2 3">
    <name type="scientific">Eutrema salsugineum</name>
    <name type="common">Saltwater cress</name>
    <name type="synonym">Sisymbrium salsugineum</name>
    <dbReference type="NCBI Taxonomy" id="72664"/>
    <lineage>
        <taxon>Eukaryota</taxon>
        <taxon>Viridiplantae</taxon>
        <taxon>Streptophyta</taxon>
        <taxon>Embryophyta</taxon>
        <taxon>Tracheophyta</taxon>
        <taxon>Spermatophyta</taxon>
        <taxon>Magnoliopsida</taxon>
        <taxon>eudicotyledons</taxon>
        <taxon>Gunneridae</taxon>
        <taxon>Pentapetalae</taxon>
        <taxon>rosids</taxon>
        <taxon>malvids</taxon>
        <taxon>Brassicales</taxon>
        <taxon>Brassicaceae</taxon>
        <taxon>Eutremeae</taxon>
        <taxon>Eutrema</taxon>
    </lineage>
</organism>
<dbReference type="KEGG" id="eus:EUTSA_v10023730mg"/>
<dbReference type="OrthoDB" id="774437at2759"/>
<sequence>MKLSESRDEAEKHKRQQHFEHELKNMISSLTHMGGAEKAGPSHYEEEDKEEDGVRVITLSGSNLGATMKTELDDNHGDNNNNYRNGGHELDLLTTYVNSNFQGVNNSIMIGAKYETHDPGVHLDISGDVEKPSMKTKARGTKGKKGKSHARSDDRRESEHTD</sequence>
<dbReference type="STRING" id="72664.V4MCV6"/>
<evidence type="ECO:0000256" key="1">
    <source>
        <dbReference type="SAM" id="MobiDB-lite"/>
    </source>
</evidence>
<dbReference type="Proteomes" id="UP000030689">
    <property type="component" value="Unassembled WGS sequence"/>
</dbReference>
<accession>V4MCV6</accession>
<dbReference type="PANTHER" id="PTHR33472:SF28">
    <property type="entry name" value="BROMO AND FHA DOMAIN-CONTAINING PROTEIN DDB_G0267958"/>
    <property type="match status" value="1"/>
</dbReference>
<gene>
    <name evidence="2" type="ORF">EUTSA_v10023730mg</name>
</gene>
<dbReference type="AlphaFoldDB" id="V4MCV6"/>
<dbReference type="Gramene" id="ESQ29036">
    <property type="protein sequence ID" value="ESQ29036"/>
    <property type="gene ID" value="EUTSA_v10023730mg"/>
</dbReference>
<dbReference type="OMA" id="DINGDYE"/>
<dbReference type="EMBL" id="KI517881">
    <property type="protein sequence ID" value="ESQ29036.1"/>
    <property type="molecule type" value="Genomic_DNA"/>
</dbReference>
<evidence type="ECO:0000313" key="2">
    <source>
        <dbReference type="EMBL" id="ESQ29036.1"/>
    </source>
</evidence>
<feature type="compositionally biased region" description="Basic and acidic residues" evidence="1">
    <location>
        <begin position="150"/>
        <end position="162"/>
    </location>
</feature>
<feature type="region of interest" description="Disordered" evidence="1">
    <location>
        <begin position="123"/>
        <end position="162"/>
    </location>
</feature>
<keyword evidence="3" id="KW-1185">Reference proteome</keyword>
<feature type="compositionally biased region" description="Basic residues" evidence="1">
    <location>
        <begin position="134"/>
        <end position="149"/>
    </location>
</feature>